<name>A0A0F9BWZ0_9ZZZZ</name>
<protein>
    <submittedName>
        <fullName evidence="1">Uncharacterized protein</fullName>
    </submittedName>
</protein>
<evidence type="ECO:0000313" key="1">
    <source>
        <dbReference type="EMBL" id="KKK94884.1"/>
    </source>
</evidence>
<accession>A0A0F9BWZ0</accession>
<dbReference type="EMBL" id="LAZR01047153">
    <property type="protein sequence ID" value="KKK94884.1"/>
    <property type="molecule type" value="Genomic_DNA"/>
</dbReference>
<dbReference type="AlphaFoldDB" id="A0A0F9BWZ0"/>
<reference evidence="1" key="1">
    <citation type="journal article" date="2015" name="Nature">
        <title>Complex archaea that bridge the gap between prokaryotes and eukaryotes.</title>
        <authorList>
            <person name="Spang A."/>
            <person name="Saw J.H."/>
            <person name="Jorgensen S.L."/>
            <person name="Zaremba-Niedzwiedzka K."/>
            <person name="Martijn J."/>
            <person name="Lind A.E."/>
            <person name="van Eijk R."/>
            <person name="Schleper C."/>
            <person name="Guy L."/>
            <person name="Ettema T.J."/>
        </authorList>
    </citation>
    <scope>NUCLEOTIDE SEQUENCE</scope>
</reference>
<gene>
    <name evidence="1" type="ORF">LCGC14_2678340</name>
</gene>
<comment type="caution">
    <text evidence="1">The sequence shown here is derived from an EMBL/GenBank/DDBJ whole genome shotgun (WGS) entry which is preliminary data.</text>
</comment>
<sequence>MTKKNNVKKYCRKLAKDENALKELAKQFLKDKNGVPISIKVNVYYIVEDGFITYDTASMISEYHDMISRLPSRQK</sequence>
<proteinExistence type="predicted"/>
<organism evidence="1">
    <name type="scientific">marine sediment metagenome</name>
    <dbReference type="NCBI Taxonomy" id="412755"/>
    <lineage>
        <taxon>unclassified sequences</taxon>
        <taxon>metagenomes</taxon>
        <taxon>ecological metagenomes</taxon>
    </lineage>
</organism>